<dbReference type="EMBL" id="GEDG01027084">
    <property type="protein sequence ID" value="JAP14081.1"/>
    <property type="molecule type" value="Transcribed_RNA"/>
</dbReference>
<protein>
    <submittedName>
        <fullName evidence="1">Putative ovule protein</fullName>
    </submittedName>
</protein>
<feature type="non-terminal residue" evidence="1">
    <location>
        <position position="1"/>
    </location>
</feature>
<sequence>GVQNSQNYRINNKNKACIKRIISMLSPYTCKMPKIEVSSTTTTRAHKVGTGRVEVTSMSMLLVTVEANIKYELGHRL</sequence>
<organism evidence="1">
    <name type="scientific">Solanum chacoense</name>
    <name type="common">Chaco potato</name>
    <dbReference type="NCBI Taxonomy" id="4108"/>
    <lineage>
        <taxon>Eukaryota</taxon>
        <taxon>Viridiplantae</taxon>
        <taxon>Streptophyta</taxon>
        <taxon>Embryophyta</taxon>
        <taxon>Tracheophyta</taxon>
        <taxon>Spermatophyta</taxon>
        <taxon>Magnoliopsida</taxon>
        <taxon>eudicotyledons</taxon>
        <taxon>Gunneridae</taxon>
        <taxon>Pentapetalae</taxon>
        <taxon>asterids</taxon>
        <taxon>lamiids</taxon>
        <taxon>Solanales</taxon>
        <taxon>Solanaceae</taxon>
        <taxon>Solanoideae</taxon>
        <taxon>Solaneae</taxon>
        <taxon>Solanum</taxon>
    </lineage>
</organism>
<reference evidence="1" key="1">
    <citation type="submission" date="2015-12" db="EMBL/GenBank/DDBJ databases">
        <title>Gene expression during late stages of embryo sac development: a critical building block for successful pollen-pistil interactions.</title>
        <authorList>
            <person name="Liu Y."/>
            <person name="Joly V."/>
            <person name="Sabar M."/>
            <person name="Matton D.P."/>
        </authorList>
    </citation>
    <scope>NUCLEOTIDE SEQUENCE</scope>
</reference>
<proteinExistence type="predicted"/>
<accession>A0A0V0H122</accession>
<evidence type="ECO:0000313" key="1">
    <source>
        <dbReference type="EMBL" id="JAP14081.1"/>
    </source>
</evidence>
<dbReference type="AlphaFoldDB" id="A0A0V0H122"/>
<name>A0A0V0H122_SOLCH</name>